<keyword evidence="2" id="KW-0732">Signal</keyword>
<evidence type="ECO:0000259" key="3">
    <source>
        <dbReference type="Pfam" id="PF13473"/>
    </source>
</evidence>
<sequence>MLKLKLINLMLSLSFMGAIASSASAAEMSGMAKDHTTRSPQFQRIEQPLALKIGLTVGGLTLISTQLWWFLFSKPKSQQAKTSNGVQEISITVDGGYSPSLVTVKRGLPVRLKFIRRDPSSCLEKVLFPEFHIAQDLVLNATTPIEFTPQTVGSYQFSCGMNMFHGAINVEE</sequence>
<organism evidence="4 5">
    <name type="scientific">Pseudanabaena galeata UHCC 0370</name>
    <dbReference type="NCBI Taxonomy" id="3110310"/>
    <lineage>
        <taxon>Bacteria</taxon>
        <taxon>Bacillati</taxon>
        <taxon>Cyanobacteriota</taxon>
        <taxon>Cyanophyceae</taxon>
        <taxon>Pseudanabaenales</taxon>
        <taxon>Pseudanabaenaceae</taxon>
        <taxon>Pseudanabaena</taxon>
    </lineage>
</organism>
<feature type="signal peptide" evidence="2">
    <location>
        <begin position="1"/>
        <end position="25"/>
    </location>
</feature>
<dbReference type="SUPFAM" id="SSF49503">
    <property type="entry name" value="Cupredoxins"/>
    <property type="match status" value="1"/>
</dbReference>
<gene>
    <name evidence="4" type="ORF">VB774_06190</name>
</gene>
<dbReference type="Pfam" id="PF13473">
    <property type="entry name" value="Cupredoxin_1"/>
    <property type="match status" value="1"/>
</dbReference>
<keyword evidence="1" id="KW-0812">Transmembrane</keyword>
<dbReference type="Proteomes" id="UP001301388">
    <property type="component" value="Unassembled WGS sequence"/>
</dbReference>
<reference evidence="4 5" key="1">
    <citation type="submission" date="2023-12" db="EMBL/GenBank/DDBJ databases">
        <title>Baltic Sea Cyanobacteria.</title>
        <authorList>
            <person name="Delbaje E."/>
            <person name="Fewer D.P."/>
            <person name="Shishido T.K."/>
        </authorList>
    </citation>
    <scope>NUCLEOTIDE SEQUENCE [LARGE SCALE GENOMIC DNA]</scope>
    <source>
        <strain evidence="4 5">UHCC 0370</strain>
    </source>
</reference>
<name>A0ABU5TG19_9CYAN</name>
<feature type="chain" id="PRO_5046433685" evidence="2">
    <location>
        <begin position="26"/>
        <end position="172"/>
    </location>
</feature>
<dbReference type="EMBL" id="JAYGIE010000019">
    <property type="protein sequence ID" value="MEA5477206.1"/>
    <property type="molecule type" value="Genomic_DNA"/>
</dbReference>
<dbReference type="Gene3D" id="2.60.40.420">
    <property type="entry name" value="Cupredoxins - blue copper proteins"/>
    <property type="match status" value="1"/>
</dbReference>
<dbReference type="InterPro" id="IPR008972">
    <property type="entry name" value="Cupredoxin"/>
</dbReference>
<evidence type="ECO:0000256" key="2">
    <source>
        <dbReference type="SAM" id="SignalP"/>
    </source>
</evidence>
<dbReference type="RefSeq" id="WP_323260624.1">
    <property type="nucleotide sequence ID" value="NZ_JAYGIE010000019.1"/>
</dbReference>
<feature type="transmembrane region" description="Helical" evidence="1">
    <location>
        <begin position="49"/>
        <end position="71"/>
    </location>
</feature>
<dbReference type="InterPro" id="IPR028096">
    <property type="entry name" value="EfeO_Cupredoxin"/>
</dbReference>
<keyword evidence="1" id="KW-1133">Transmembrane helix</keyword>
<feature type="domain" description="EfeO-type cupredoxin-like" evidence="3">
    <location>
        <begin position="67"/>
        <end position="168"/>
    </location>
</feature>
<evidence type="ECO:0000256" key="1">
    <source>
        <dbReference type="SAM" id="Phobius"/>
    </source>
</evidence>
<evidence type="ECO:0000313" key="5">
    <source>
        <dbReference type="Proteomes" id="UP001301388"/>
    </source>
</evidence>
<keyword evidence="1" id="KW-0472">Membrane</keyword>
<accession>A0ABU5TG19</accession>
<evidence type="ECO:0000313" key="4">
    <source>
        <dbReference type="EMBL" id="MEA5477206.1"/>
    </source>
</evidence>
<comment type="caution">
    <text evidence="4">The sequence shown here is derived from an EMBL/GenBank/DDBJ whole genome shotgun (WGS) entry which is preliminary data.</text>
</comment>
<proteinExistence type="predicted"/>
<keyword evidence="5" id="KW-1185">Reference proteome</keyword>
<protein>
    <submittedName>
        <fullName evidence="4">Cupredoxin domain-containing protein</fullName>
    </submittedName>
</protein>